<dbReference type="SUPFAM" id="SSF51126">
    <property type="entry name" value="Pectin lyase-like"/>
    <property type="match status" value="1"/>
</dbReference>
<evidence type="ECO:0000256" key="4">
    <source>
        <dbReference type="ARBA" id="ARBA00022801"/>
    </source>
</evidence>
<comment type="catalytic activity">
    <reaction evidence="7 8">
        <text>[(1-&gt;4)-alpha-D-galacturonosyl methyl ester](n) + n H2O = [(1-&gt;4)-alpha-D-galacturonosyl](n) + n methanol + n H(+)</text>
        <dbReference type="Rhea" id="RHEA:22380"/>
        <dbReference type="Rhea" id="RHEA-COMP:14570"/>
        <dbReference type="Rhea" id="RHEA-COMP:14573"/>
        <dbReference type="ChEBI" id="CHEBI:15377"/>
        <dbReference type="ChEBI" id="CHEBI:15378"/>
        <dbReference type="ChEBI" id="CHEBI:17790"/>
        <dbReference type="ChEBI" id="CHEBI:140522"/>
        <dbReference type="ChEBI" id="CHEBI:140523"/>
        <dbReference type="EC" id="3.1.1.11"/>
    </reaction>
</comment>
<comment type="caution">
    <text evidence="11">The sequence shown here is derived from an EMBL/GenBank/DDBJ whole genome shotgun (WGS) entry which is preliminary data.</text>
</comment>
<keyword evidence="12" id="KW-1185">Reference proteome</keyword>
<keyword evidence="9" id="KW-1133">Transmembrane helix</keyword>
<comment type="subcellular location">
    <subcellularLocation>
        <location evidence="1 8">Secreted</location>
        <location evidence="1 8">Cell wall</location>
    </subcellularLocation>
</comment>
<organism evidence="11 12">
    <name type="scientific">Lactuca sativa</name>
    <name type="common">Garden lettuce</name>
    <dbReference type="NCBI Taxonomy" id="4236"/>
    <lineage>
        <taxon>Eukaryota</taxon>
        <taxon>Viridiplantae</taxon>
        <taxon>Streptophyta</taxon>
        <taxon>Embryophyta</taxon>
        <taxon>Tracheophyta</taxon>
        <taxon>Spermatophyta</taxon>
        <taxon>Magnoliopsida</taxon>
        <taxon>eudicotyledons</taxon>
        <taxon>Gunneridae</taxon>
        <taxon>Pentapetalae</taxon>
        <taxon>asterids</taxon>
        <taxon>campanulids</taxon>
        <taxon>Asterales</taxon>
        <taxon>Asteraceae</taxon>
        <taxon>Cichorioideae</taxon>
        <taxon>Cichorieae</taxon>
        <taxon>Lactucinae</taxon>
        <taxon>Lactuca</taxon>
    </lineage>
</organism>
<evidence type="ECO:0000313" key="12">
    <source>
        <dbReference type="Proteomes" id="UP000235145"/>
    </source>
</evidence>
<keyword evidence="9" id="KW-0812">Transmembrane</keyword>
<protein>
    <recommendedName>
        <fullName evidence="8">Pectinesterase</fullName>
        <ecNumber evidence="8">3.1.1.11</ecNumber>
    </recommendedName>
</protein>
<evidence type="ECO:0000256" key="5">
    <source>
        <dbReference type="ARBA" id="ARBA00023085"/>
    </source>
</evidence>
<gene>
    <name evidence="11" type="ORF">LSAT_V11C200098280</name>
</gene>
<keyword evidence="5 8" id="KW-0063">Aspartyl esterase</keyword>
<keyword evidence="4 8" id="KW-0378">Hydrolase</keyword>
<dbReference type="GO" id="GO:0030599">
    <property type="term" value="F:pectinesterase activity"/>
    <property type="evidence" value="ECO:0007669"/>
    <property type="project" value="UniProtKB-UniRule"/>
</dbReference>
<accession>A0A9R1WE76</accession>
<name>A0A9R1WE76_LACSA</name>
<evidence type="ECO:0000259" key="10">
    <source>
        <dbReference type="Pfam" id="PF01095"/>
    </source>
</evidence>
<reference evidence="11 12" key="1">
    <citation type="journal article" date="2017" name="Nat. Commun.">
        <title>Genome assembly with in vitro proximity ligation data and whole-genome triplication in lettuce.</title>
        <authorList>
            <person name="Reyes-Chin-Wo S."/>
            <person name="Wang Z."/>
            <person name="Yang X."/>
            <person name="Kozik A."/>
            <person name="Arikit S."/>
            <person name="Song C."/>
            <person name="Xia L."/>
            <person name="Froenicke L."/>
            <person name="Lavelle D.O."/>
            <person name="Truco M.J."/>
            <person name="Xia R."/>
            <person name="Zhu S."/>
            <person name="Xu C."/>
            <person name="Xu H."/>
            <person name="Xu X."/>
            <person name="Cox K."/>
            <person name="Korf I."/>
            <person name="Meyers B.C."/>
            <person name="Michelmore R.W."/>
        </authorList>
    </citation>
    <scope>NUCLEOTIDE SEQUENCE [LARGE SCALE GENOMIC DNA]</scope>
    <source>
        <strain evidence="12">cv. Salinas</strain>
        <tissue evidence="11">Seedlings</tissue>
    </source>
</reference>
<feature type="transmembrane region" description="Helical" evidence="9">
    <location>
        <begin position="93"/>
        <end position="115"/>
    </location>
</feature>
<evidence type="ECO:0000313" key="11">
    <source>
        <dbReference type="EMBL" id="KAJ0222119.1"/>
    </source>
</evidence>
<dbReference type="AlphaFoldDB" id="A0A9R1WE76"/>
<dbReference type="GO" id="GO:0042545">
    <property type="term" value="P:cell wall modification"/>
    <property type="evidence" value="ECO:0007669"/>
    <property type="project" value="UniProtKB-UniRule"/>
</dbReference>
<dbReference type="PANTHER" id="PTHR31707">
    <property type="entry name" value="PECTINESTERASE"/>
    <property type="match status" value="1"/>
</dbReference>
<dbReference type="InterPro" id="IPR012334">
    <property type="entry name" value="Pectin_lyas_fold"/>
</dbReference>
<evidence type="ECO:0000256" key="2">
    <source>
        <dbReference type="ARBA" id="ARBA00005184"/>
    </source>
</evidence>
<dbReference type="GO" id="GO:0045490">
    <property type="term" value="P:pectin catabolic process"/>
    <property type="evidence" value="ECO:0007669"/>
    <property type="project" value="UniProtKB-UniRule"/>
</dbReference>
<proteinExistence type="predicted"/>
<evidence type="ECO:0000256" key="7">
    <source>
        <dbReference type="ARBA" id="ARBA00047928"/>
    </source>
</evidence>
<dbReference type="EMBL" id="NBSK02000002">
    <property type="protein sequence ID" value="KAJ0222119.1"/>
    <property type="molecule type" value="Genomic_DNA"/>
</dbReference>
<dbReference type="EC" id="3.1.1.11" evidence="8"/>
<keyword evidence="8" id="KW-0964">Secreted</keyword>
<evidence type="ECO:0000256" key="1">
    <source>
        <dbReference type="ARBA" id="ARBA00004191"/>
    </source>
</evidence>
<dbReference type="Proteomes" id="UP000235145">
    <property type="component" value="Unassembled WGS sequence"/>
</dbReference>
<evidence type="ECO:0000256" key="3">
    <source>
        <dbReference type="ARBA" id="ARBA00022512"/>
    </source>
</evidence>
<evidence type="ECO:0000256" key="9">
    <source>
        <dbReference type="SAM" id="Phobius"/>
    </source>
</evidence>
<keyword evidence="9" id="KW-0472">Membrane</keyword>
<dbReference type="InterPro" id="IPR000070">
    <property type="entry name" value="Pectinesterase_cat"/>
</dbReference>
<dbReference type="InterPro" id="IPR011050">
    <property type="entry name" value="Pectin_lyase_fold/virulence"/>
</dbReference>
<dbReference type="Gene3D" id="2.160.20.10">
    <property type="entry name" value="Single-stranded right-handed beta-helix, Pectin lyase-like"/>
    <property type="match status" value="1"/>
</dbReference>
<evidence type="ECO:0000256" key="6">
    <source>
        <dbReference type="ARBA" id="ARBA00023316"/>
    </source>
</evidence>
<dbReference type="Pfam" id="PF01095">
    <property type="entry name" value="Pectinesterase"/>
    <property type="match status" value="1"/>
</dbReference>
<dbReference type="InterPro" id="IPR018040">
    <property type="entry name" value="Pectinesterase_Tyr_AS"/>
</dbReference>
<comment type="function">
    <text evidence="8">Acts in the modification of cell walls via demethylesterification of cell wall pectin.</text>
</comment>
<dbReference type="PROSITE" id="PS00800">
    <property type="entry name" value="PECTINESTERASE_1"/>
    <property type="match status" value="1"/>
</dbReference>
<sequence>MVQEAVNAACNRRPPGGRYEVHVKVGIYKENVVIPKTVRYVKMFGDGINKTVITGNQHSGGDMLETPLAGDMKDSTTFNMTFKNMVGPKGGKATTVFLIGTAVALWLGIGATLPIDKSLTLGIFLN</sequence>
<evidence type="ECO:0000256" key="8">
    <source>
        <dbReference type="RuleBase" id="RU000589"/>
    </source>
</evidence>
<keyword evidence="3 8" id="KW-0134">Cell wall</keyword>
<comment type="pathway">
    <text evidence="2 8">Glycan metabolism; pectin degradation; 2-dehydro-3-deoxy-D-gluconate from pectin: step 1/5.</text>
</comment>
<feature type="domain" description="Pectinesterase catalytic" evidence="10">
    <location>
        <begin position="2"/>
        <end position="96"/>
    </location>
</feature>
<keyword evidence="6 8" id="KW-0961">Cell wall biogenesis/degradation</keyword>